<organism evidence="2 3">
    <name type="scientific">Deinococcus metallilatus</name>
    <dbReference type="NCBI Taxonomy" id="1211322"/>
    <lineage>
        <taxon>Bacteria</taxon>
        <taxon>Thermotogati</taxon>
        <taxon>Deinococcota</taxon>
        <taxon>Deinococci</taxon>
        <taxon>Deinococcales</taxon>
        <taxon>Deinococcaceae</taxon>
        <taxon>Deinococcus</taxon>
    </lineage>
</organism>
<evidence type="ECO:0000313" key="3">
    <source>
        <dbReference type="Proteomes" id="UP000308000"/>
    </source>
</evidence>
<dbReference type="Pfam" id="PF14329">
    <property type="entry name" value="DUF4386"/>
    <property type="match status" value="1"/>
</dbReference>
<keyword evidence="1" id="KW-0472">Membrane</keyword>
<dbReference type="InterPro" id="IPR025495">
    <property type="entry name" value="DUF4386"/>
</dbReference>
<feature type="transmembrane region" description="Helical" evidence="1">
    <location>
        <begin position="221"/>
        <end position="239"/>
    </location>
</feature>
<reference evidence="2 3" key="1">
    <citation type="submission" date="2019-04" db="EMBL/GenBank/DDBJ databases">
        <title>Deinococcus metalilatus MA1002 mutant No.5.</title>
        <authorList>
            <person name="Park W."/>
            <person name="Park C."/>
        </authorList>
    </citation>
    <scope>NUCLEOTIDE SEQUENCE [LARGE SCALE GENOMIC DNA]</scope>
    <source>
        <strain evidence="2 3">MA1002-m5</strain>
    </source>
</reference>
<name>A0AAJ5F580_9DEIO</name>
<gene>
    <name evidence="2" type="ORF">FCS05_03310</name>
</gene>
<dbReference type="AlphaFoldDB" id="A0AAJ5F580"/>
<feature type="transmembrane region" description="Helical" evidence="1">
    <location>
        <begin position="84"/>
        <end position="106"/>
    </location>
</feature>
<accession>A0AAJ5F580</accession>
<keyword evidence="1" id="KW-0812">Transmembrane</keyword>
<feature type="transmembrane region" description="Helical" evidence="1">
    <location>
        <begin position="126"/>
        <end position="144"/>
    </location>
</feature>
<evidence type="ECO:0000256" key="1">
    <source>
        <dbReference type="SAM" id="Phobius"/>
    </source>
</evidence>
<dbReference type="Proteomes" id="UP000308000">
    <property type="component" value="Unassembled WGS sequence"/>
</dbReference>
<protein>
    <submittedName>
        <fullName evidence="2">DUF4386 family protein</fullName>
    </submittedName>
</protein>
<feature type="transmembrane region" description="Helical" evidence="1">
    <location>
        <begin position="164"/>
        <end position="186"/>
    </location>
</feature>
<keyword evidence="1" id="KW-1133">Transmembrane helix</keyword>
<feature type="transmembrane region" description="Helical" evidence="1">
    <location>
        <begin position="275"/>
        <end position="296"/>
    </location>
</feature>
<proteinExistence type="predicted"/>
<comment type="caution">
    <text evidence="2">The sequence shown here is derived from an EMBL/GenBank/DDBJ whole genome shotgun (WGS) entry which is preliminary data.</text>
</comment>
<feature type="transmembrane region" description="Helical" evidence="1">
    <location>
        <begin position="246"/>
        <end position="263"/>
    </location>
</feature>
<sequence length="309" mass="31728">MGPDGLRRPPGLPPHAFVPWAGRGVRTLPPSSRKGNLAVPADRWEAVSIRPSTGALPRPLTRSSPLSTLQDQDQALARLGGGGALLAGALFLLSLVYVYGVLAGAGLDVEMFEDQARLLPWVAEHARAYTGLWWLTLLSSLALLPAPLALHDRLRPGGRGVSRVAAVAGVGGVVFGLAAPLVLAAASPVLAQSYVQASGETRDAVEVVGGMVGDLALHLRLGSDLLLGVWLALSGGLLLRLRRSAALGTWFLVTAGLAGVVIATKPLGLADLEPFLAPVLSLAYLGLGAALLRGVGASRAAVGPTRPPA</sequence>
<evidence type="ECO:0000313" key="2">
    <source>
        <dbReference type="EMBL" id="TLK30794.1"/>
    </source>
</evidence>
<dbReference type="EMBL" id="VBRC01000002">
    <property type="protein sequence ID" value="TLK30794.1"/>
    <property type="molecule type" value="Genomic_DNA"/>
</dbReference>